<feature type="region of interest" description="Disordered" evidence="6">
    <location>
        <begin position="2517"/>
        <end position="2542"/>
    </location>
</feature>
<keyword evidence="2" id="KW-0963">Cytoplasm</keyword>
<feature type="compositionally biased region" description="Low complexity" evidence="6">
    <location>
        <begin position="2020"/>
        <end position="2045"/>
    </location>
</feature>
<dbReference type="PANTHER" id="PTHR22706:SF1">
    <property type="entry name" value="ASSEMBLY FACTOR FOR SPINDLE MICROTUBULES"/>
    <property type="match status" value="1"/>
</dbReference>
<feature type="compositionally biased region" description="Low complexity" evidence="6">
    <location>
        <begin position="2377"/>
        <end position="2393"/>
    </location>
</feature>
<dbReference type="GO" id="GO:0005737">
    <property type="term" value="C:cytoplasm"/>
    <property type="evidence" value="ECO:0007669"/>
    <property type="project" value="UniProtKB-SubCell"/>
</dbReference>
<protein>
    <submittedName>
        <fullName evidence="7">Uncharacterized protein</fullName>
    </submittedName>
</protein>
<dbReference type="Gene3D" id="1.20.5.190">
    <property type="match status" value="5"/>
</dbReference>
<feature type="non-terminal residue" evidence="7">
    <location>
        <position position="2582"/>
    </location>
</feature>
<feature type="compositionally biased region" description="Low complexity" evidence="6">
    <location>
        <begin position="2057"/>
        <end position="2075"/>
    </location>
</feature>
<feature type="region of interest" description="Disordered" evidence="6">
    <location>
        <begin position="2377"/>
        <end position="2396"/>
    </location>
</feature>
<keyword evidence="4" id="KW-0112">Calmodulin-binding</keyword>
<feature type="compositionally biased region" description="Low complexity" evidence="6">
    <location>
        <begin position="2095"/>
        <end position="2126"/>
    </location>
</feature>
<evidence type="ECO:0000256" key="2">
    <source>
        <dbReference type="ARBA" id="ARBA00022490"/>
    </source>
</evidence>
<dbReference type="Pfam" id="PF00612">
    <property type="entry name" value="IQ"/>
    <property type="match status" value="5"/>
</dbReference>
<dbReference type="PROSITE" id="PS50096">
    <property type="entry name" value="IQ"/>
    <property type="match status" value="12"/>
</dbReference>
<dbReference type="InterPro" id="IPR000048">
    <property type="entry name" value="IQ_motif_EF-hand-BS"/>
</dbReference>
<feature type="region of interest" description="Disordered" evidence="6">
    <location>
        <begin position="60"/>
        <end position="99"/>
    </location>
</feature>
<organism evidence="7">
    <name type="scientific">Aphanomyces stellatus</name>
    <dbReference type="NCBI Taxonomy" id="120398"/>
    <lineage>
        <taxon>Eukaryota</taxon>
        <taxon>Sar</taxon>
        <taxon>Stramenopiles</taxon>
        <taxon>Oomycota</taxon>
        <taxon>Saprolegniomycetes</taxon>
        <taxon>Saprolegniales</taxon>
        <taxon>Verrucalvaceae</taxon>
        <taxon>Aphanomyces</taxon>
    </lineage>
</organism>
<feature type="coiled-coil region" evidence="5">
    <location>
        <begin position="456"/>
        <end position="483"/>
    </location>
</feature>
<evidence type="ECO:0000256" key="6">
    <source>
        <dbReference type="SAM" id="MobiDB-lite"/>
    </source>
</evidence>
<feature type="region of interest" description="Disordered" evidence="6">
    <location>
        <begin position="2004"/>
        <end position="2153"/>
    </location>
</feature>
<feature type="coiled-coil region" evidence="5">
    <location>
        <begin position="651"/>
        <end position="732"/>
    </location>
</feature>
<proteinExistence type="predicted"/>
<feature type="compositionally biased region" description="Pro residues" evidence="6">
    <location>
        <begin position="625"/>
        <end position="642"/>
    </location>
</feature>
<evidence type="ECO:0000256" key="1">
    <source>
        <dbReference type="ARBA" id="ARBA00004496"/>
    </source>
</evidence>
<keyword evidence="5" id="KW-0175">Coiled coil</keyword>
<name>A0A6A4XKA2_9STRA</name>
<dbReference type="SMART" id="SM00015">
    <property type="entry name" value="IQ"/>
    <property type="match status" value="12"/>
</dbReference>
<keyword evidence="3" id="KW-0677">Repeat</keyword>
<dbReference type="InterPro" id="IPR027417">
    <property type="entry name" value="P-loop_NTPase"/>
</dbReference>
<feature type="compositionally biased region" description="Basic and acidic residues" evidence="6">
    <location>
        <begin position="1407"/>
        <end position="1422"/>
    </location>
</feature>
<feature type="compositionally biased region" description="Polar residues" evidence="6">
    <location>
        <begin position="1907"/>
        <end position="1930"/>
    </location>
</feature>
<feature type="compositionally biased region" description="Polar residues" evidence="6">
    <location>
        <begin position="1743"/>
        <end position="1752"/>
    </location>
</feature>
<dbReference type="SUPFAM" id="SSF52540">
    <property type="entry name" value="P-loop containing nucleoside triphosphate hydrolases"/>
    <property type="match status" value="3"/>
</dbReference>
<dbReference type="InterPro" id="IPR051185">
    <property type="entry name" value="ASPM"/>
</dbReference>
<feature type="region of interest" description="Disordered" evidence="6">
    <location>
        <begin position="1831"/>
        <end position="1865"/>
    </location>
</feature>
<evidence type="ECO:0000256" key="5">
    <source>
        <dbReference type="SAM" id="Coils"/>
    </source>
</evidence>
<gene>
    <name evidence="7" type="ORF">As57867_025224</name>
</gene>
<dbReference type="GO" id="GO:0005516">
    <property type="term" value="F:calmodulin binding"/>
    <property type="evidence" value="ECO:0007669"/>
    <property type="project" value="UniProtKB-KW"/>
</dbReference>
<dbReference type="CDD" id="cd23767">
    <property type="entry name" value="IQCD"/>
    <property type="match status" value="3"/>
</dbReference>
<feature type="compositionally biased region" description="Basic and acidic residues" evidence="6">
    <location>
        <begin position="1836"/>
        <end position="1846"/>
    </location>
</feature>
<dbReference type="GO" id="GO:0000922">
    <property type="term" value="C:spindle pole"/>
    <property type="evidence" value="ECO:0007669"/>
    <property type="project" value="TreeGrafter"/>
</dbReference>
<accession>A0A6A4XKA2</accession>
<dbReference type="GO" id="GO:0000278">
    <property type="term" value="P:mitotic cell cycle"/>
    <property type="evidence" value="ECO:0007669"/>
    <property type="project" value="TreeGrafter"/>
</dbReference>
<dbReference type="PANTHER" id="PTHR22706">
    <property type="entry name" value="ASSEMBLY FACTOR FOR SPINDLE MICROTUBULES"/>
    <property type="match status" value="1"/>
</dbReference>
<feature type="region of interest" description="Disordered" evidence="6">
    <location>
        <begin position="198"/>
        <end position="223"/>
    </location>
</feature>
<evidence type="ECO:0000313" key="7">
    <source>
        <dbReference type="EMBL" id="KAF0682595.1"/>
    </source>
</evidence>
<feature type="compositionally biased region" description="Basic and acidic residues" evidence="6">
    <location>
        <begin position="1074"/>
        <end position="1084"/>
    </location>
</feature>
<feature type="coiled-coil region" evidence="5">
    <location>
        <begin position="285"/>
        <end position="393"/>
    </location>
</feature>
<comment type="subcellular location">
    <subcellularLocation>
        <location evidence="1">Cytoplasm</location>
    </subcellularLocation>
</comment>
<dbReference type="GO" id="GO:0007051">
    <property type="term" value="P:spindle organization"/>
    <property type="evidence" value="ECO:0007669"/>
    <property type="project" value="TreeGrafter"/>
</dbReference>
<reference evidence="7" key="1">
    <citation type="submission" date="2019-06" db="EMBL/GenBank/DDBJ databases">
        <title>Genomics analysis of Aphanomyces spp. identifies a new class of oomycete effector associated with host adaptation.</title>
        <authorList>
            <person name="Gaulin E."/>
        </authorList>
    </citation>
    <scope>NUCLEOTIDE SEQUENCE</scope>
    <source>
        <strain evidence="7">CBS 578.67</strain>
    </source>
</reference>
<comment type="caution">
    <text evidence="7">The sequence shown here is derived from an EMBL/GenBank/DDBJ whole genome shotgun (WGS) entry which is preliminary data.</text>
</comment>
<feature type="region of interest" description="Disordered" evidence="6">
    <location>
        <begin position="1067"/>
        <end position="1087"/>
    </location>
</feature>
<evidence type="ECO:0000256" key="4">
    <source>
        <dbReference type="ARBA" id="ARBA00022860"/>
    </source>
</evidence>
<feature type="region of interest" description="Disordered" evidence="6">
    <location>
        <begin position="559"/>
        <end position="648"/>
    </location>
</feature>
<feature type="region of interest" description="Disordered" evidence="6">
    <location>
        <begin position="1887"/>
        <end position="1930"/>
    </location>
</feature>
<feature type="region of interest" description="Disordered" evidence="6">
    <location>
        <begin position="1707"/>
        <end position="1752"/>
    </location>
</feature>
<feature type="region of interest" description="Disordered" evidence="6">
    <location>
        <begin position="1396"/>
        <end position="1430"/>
    </location>
</feature>
<sequence>MRFAGLFVLPNPGAPVPWVYCGQGAGGGSFIVSVSHGETPIGLQRKGHNVRAVVSCEHSMPPPPGHMSRRSSHVVPTTPTAAMASHTRKNSNTSRMRKRPSIIPQDDLTTLPLLDLPASSHLSNHRSEAMTPPTSNFKATWITPRLADELRGDKANNGVLSLEKSLELLEKILTTEGAHDATASSSSGAARAGYTTPHVTVNVPKPTRLGEVDRKPSMGGNLSAPQRIEELYDTISILRQELELERSQKRATDGTSGGIVGYAMDAAGDNYYAALGRNAELHIRAKKFESAANSMRDDLEASKNEQKRTLDHVNAREEKLRNLIKKNKCLMAEYEVLKDQYVEEKVKSVEVYRTMQLEKKRNECAKDEMEAIKTELTKDNADLRVKVDEMTKAHATQVHGLQTALRDAQTERDRLVLCVAESRHRFKAWKDREAKAVRVARDEAKEAMQLEHSIRIGRCQDEIHLLRDKVTQLEQSNQLLKREPNLSPLELTQRKQQLLNTITTQEADLIAMTARVQELETMLAFTKTQQEHQDAMLQTAQEAMANMLHDREVQALEHLTWNSGPSRKPSTAPMSPTASASVFPLKSPTSPMATPRAPSTAPSPRVQQSKRKGQYKKAGVASPSGPTPPPSTAATAPTPPPGSSMDANLTVSSWKQEVRGLTEQVEEYKAMIISLSSEIEKLKMERKRVAVQKQSDLVKQHQDELAQTQKELDAAKASEKAMSDALEKYRDQETNKAAQLIQMRTRGAIARYKLKAKLKATRLLQAQLRGFAARKRTNLINLRRPSVVSAREQRRVESPPVKSTDDMDVYVDYIPTPPCVKVELWYHGELFTKFVPNRSVALYVVNGTAMIAKSPEELRAKLAHLVYYDTSAHALALPMLPPEDPVEKERKEAIRRIQSRARGYLVRNDVHKENERRQSAAALIQSQAKGYLARAEYARQSEAIVAIQAQAKGYVARKRYKKQRSALVQIQATAKGCLERRAFEYKRASIAKIQAQSKGYLARKSFEAKKEAAVKIQAVSKGRMHRQSYLEQQEKAKAAKSIQARAKGFLLRKDMAEKQSAAVKIQSHLKGHAARRETKRKTESATRIQSAHRAFMEKQIFQAKKRAICKIQAGMKGYRERQRICLRPRLQRLNEADEDRADHRFRRHVDSSLVEFRIHCLEHPPCVKIEALLHRHVYTTFVKYQDINCFVGFGTQLFHENPETLAKTFEPLCSLAADNSEHGYHILIKKNWDLIGSLKDPMLGGQSHDAEAASEALAAAIAKKLQDVDDFAARLNEDNIDACLFDDGDVVASVCDDERPDEIGDDVQESVGPSAAIATAAIVVTALAEAAAIREVLKATTPQGQGVDYESTEPRPSLAITMHESADVSLDATATEGHDELSNAAPAEMDTTATTAKQMDTDVGTPDDTRESQSGDESKSVTESDDEISANPVEIPMWLVELDMDEEDANFKTVLCAVEEDNEHLSTSYSVANMRYSISHAPVAVETVNNLQVIYGSCSEDLFDVQASHDAVETFYAARALATEWTNQIVLAGVAKLSRPRRASTNLEELLLDVDSLIQAGVDETADRPIEVLLLDVDSLLDPAADNPLPNNVADDKTKDTMCALDVATHMVHHLLIDAVDEVALKHVPAKQATDAPSMHTLLAGESQATTDDDDNQLTKAHAVVVVESNQGDDLQLPEDPPIDTLTETVTLVTDPMDEAPLPHLENVQSMENNETGDSDYAVEEYPTNFDSQPSLEPEQAEEVTNSQSNGKNHSEVAVCVVELAIAAGLKTFVESKAKRKQSLSLDVFLLHCVSDSVLAPMELEHEVENALVDDEACAWHLEERNLAKGTIQDDDGSRHHQDSPDSKVIFLNDGELVSQDTPTRSETSLKIAQQFVDDNISQVVLKLSPTRKPRRSNTLDPEPPYSQHQKQFSPTKSNLTNSSHESSELNFNEDVQFQTISNIERNQHSTFTQPKDHSLSTKDNIHLQIAAHQFAQPPEPVEAPLETTEEPTPVAEPVEEQAPFDAPVEAVEDPPPDPVEAAVESPVEEPPATEAAAVESTEPVDAAVAEADLEPVETSVEVTEEPTPVAEPVEGQAPVDAPVEAVEDTPPAPVEAAVEPPVEEPPATEAAAVVPTEPVDTPVAEASPEPVEAPLDTTDPPSSVAEPVEEQAPVVAPVEAVEDTPPARVEADVEPPVEELPATEAAAVVPTIEHVVAEAAPELVEAPLDTTDPLTSVAEPVEEQAPVVAPVEAVEDAPLAPNPRLWNQPNVDAAVAEAAPEPVEAPLDTTDPPTSVAEPLEEQAPVVAPVEAVEDTPPAPVEAAVEPPVEEPPATEASAVVSTIDAAVAEASPEPVEAPLDTTDPPTSVAEPVEEQAPVVAPVEAVEDTPPASVEAAVEPPVEEPPTTESAAVESTEPVDAAVAVADFEPVEASVEVSEEPTPVAEPVEEEAPVVAPVEAVEDPLPAPVEADAEPLVEEPPATESAAVESTEPVDAAVADAAREPIEAHLDTTDPPSSVAEPVEEQAPVVAPVEAVEDTPPARVEADVEPPVEEPPATEAAVVVPTEPVDAAVAEADVVVPTEPVDAAVADAAREPIEAHL</sequence>
<dbReference type="EMBL" id="VJMH01007518">
    <property type="protein sequence ID" value="KAF0682595.1"/>
    <property type="molecule type" value="Genomic_DNA"/>
</dbReference>
<evidence type="ECO:0000256" key="3">
    <source>
        <dbReference type="ARBA" id="ARBA00022737"/>
    </source>
</evidence>
<dbReference type="GO" id="GO:0051295">
    <property type="term" value="P:establishment of meiotic spindle localization"/>
    <property type="evidence" value="ECO:0007669"/>
    <property type="project" value="TreeGrafter"/>
</dbReference>
<feature type="compositionally biased region" description="Low complexity" evidence="6">
    <location>
        <begin position="569"/>
        <end position="605"/>
    </location>
</feature>
<dbReference type="OrthoDB" id="2148418at2759"/>